<dbReference type="EMBL" id="JAPDRQ010000287">
    <property type="protein sequence ID" value="KAJ9651032.1"/>
    <property type="molecule type" value="Genomic_DNA"/>
</dbReference>
<keyword evidence="2" id="KW-1185">Reference proteome</keyword>
<comment type="caution">
    <text evidence="1">The sequence shown here is derived from an EMBL/GenBank/DDBJ whole genome shotgun (WGS) entry which is preliminary data.</text>
</comment>
<protein>
    <submittedName>
        <fullName evidence="1">Uncharacterized protein</fullName>
    </submittedName>
</protein>
<proteinExistence type="predicted"/>
<reference evidence="1" key="1">
    <citation type="submission" date="2022-10" db="EMBL/GenBank/DDBJ databases">
        <title>Culturing micro-colonial fungi from biological soil crusts in the Mojave desert and describing Neophaeococcomyces mojavensis, and introducing the new genera and species Taxawa tesnikishii.</title>
        <authorList>
            <person name="Kurbessoian T."/>
            <person name="Stajich J.E."/>
        </authorList>
    </citation>
    <scope>NUCLEOTIDE SEQUENCE</scope>
    <source>
        <strain evidence="1">JES_112</strain>
    </source>
</reference>
<accession>A0ACC2ZUC8</accession>
<name>A0ACC2ZUC8_9EURO</name>
<gene>
    <name evidence="1" type="ORF">H2198_009684</name>
</gene>
<dbReference type="Proteomes" id="UP001172386">
    <property type="component" value="Unassembled WGS sequence"/>
</dbReference>
<sequence length="345" mass="39055">MPPTYKGRVLPTSYATCSIGHKPEHDLPSKLEAISSIGFEAIELSMPDILSYAKKLNGNEPDPKDFDTLVDVGKEIQKLTQKYNLKILMLQPFANFEGWIRGKQDEERKDAWERARGWMRIMEAVGTDMLQVGSSDAPGISTSFQDSANDLAELADELAKKNFRIAYENWCWSTHAPTWKDVYQIITLANRPNLGLCLDTFQSAGYEYADPRTTSGLREDVNDSAAIKQAWQASLQELKQTVPPEKIFLLQISDAYKMEPPIKDEVDKEGLRPRGQWSHDYRPLPYDGGYLPIVDFLKATLETGFRGWLSVEVFDGKGPEKYDGMKPFAEKAMKSIERMLQEAEA</sequence>
<organism evidence="1 2">
    <name type="scientific">Neophaeococcomyces mojaviensis</name>
    <dbReference type="NCBI Taxonomy" id="3383035"/>
    <lineage>
        <taxon>Eukaryota</taxon>
        <taxon>Fungi</taxon>
        <taxon>Dikarya</taxon>
        <taxon>Ascomycota</taxon>
        <taxon>Pezizomycotina</taxon>
        <taxon>Eurotiomycetes</taxon>
        <taxon>Chaetothyriomycetidae</taxon>
        <taxon>Chaetothyriales</taxon>
        <taxon>Chaetothyriales incertae sedis</taxon>
        <taxon>Neophaeococcomyces</taxon>
    </lineage>
</organism>
<evidence type="ECO:0000313" key="1">
    <source>
        <dbReference type="EMBL" id="KAJ9651032.1"/>
    </source>
</evidence>
<evidence type="ECO:0000313" key="2">
    <source>
        <dbReference type="Proteomes" id="UP001172386"/>
    </source>
</evidence>